<protein>
    <submittedName>
        <fullName evidence="3">CHASE2 domain-containing protein</fullName>
    </submittedName>
</protein>
<dbReference type="SMART" id="SM01080">
    <property type="entry name" value="CHASE2"/>
    <property type="match status" value="1"/>
</dbReference>
<dbReference type="InterPro" id="IPR027417">
    <property type="entry name" value="P-loop_NTPase"/>
</dbReference>
<accession>A0A947DH01</accession>
<evidence type="ECO:0000259" key="2">
    <source>
        <dbReference type="SMART" id="SM01080"/>
    </source>
</evidence>
<comment type="caution">
    <text evidence="3">The sequence shown here is derived from an EMBL/GenBank/DDBJ whole genome shotgun (WGS) entry which is preliminary data.</text>
</comment>
<dbReference type="RefSeq" id="WP_215608841.1">
    <property type="nucleotide sequence ID" value="NZ_JADOES010000016.1"/>
</dbReference>
<feature type="transmembrane region" description="Helical" evidence="1">
    <location>
        <begin position="685"/>
        <end position="707"/>
    </location>
</feature>
<reference evidence="3" key="1">
    <citation type="submission" date="2020-11" db="EMBL/GenBank/DDBJ databases">
        <authorList>
            <person name="Konstantinou D."/>
            <person name="Gkelis S."/>
            <person name="Popin R."/>
            <person name="Fewer D."/>
            <person name="Sivonen K."/>
        </authorList>
    </citation>
    <scope>NUCLEOTIDE SEQUENCE</scope>
    <source>
        <strain evidence="3">TAU-MAC 1115</strain>
    </source>
</reference>
<keyword evidence="1" id="KW-0812">Transmembrane</keyword>
<feature type="domain" description="CHASE2" evidence="2">
    <location>
        <begin position="401"/>
        <end position="707"/>
    </location>
</feature>
<dbReference type="Pfam" id="PF05226">
    <property type="entry name" value="CHASE2"/>
    <property type="match status" value="1"/>
</dbReference>
<keyword evidence="1" id="KW-0472">Membrane</keyword>
<reference evidence="3" key="2">
    <citation type="journal article" date="2021" name="Mar. Drugs">
        <title>Genome Reduction and Secondary Metabolism of the Marine Sponge-Associated Cyanobacterium Leptothoe.</title>
        <authorList>
            <person name="Konstantinou D."/>
            <person name="Popin R.V."/>
            <person name="Fewer D.P."/>
            <person name="Sivonen K."/>
            <person name="Gkelis S."/>
        </authorList>
    </citation>
    <scope>NUCLEOTIDE SEQUENCE</scope>
    <source>
        <strain evidence="3">TAU-MAC 1115</strain>
    </source>
</reference>
<dbReference type="Pfam" id="PF14516">
    <property type="entry name" value="AAA_35"/>
    <property type="match status" value="1"/>
</dbReference>
<dbReference type="EMBL" id="JADOES010000016">
    <property type="protein sequence ID" value="MBT9315771.1"/>
    <property type="molecule type" value="Genomic_DNA"/>
</dbReference>
<evidence type="ECO:0000313" key="4">
    <source>
        <dbReference type="Proteomes" id="UP000717364"/>
    </source>
</evidence>
<sequence length="768" mass="85422">MPASDSSYQLGGSLPLDSLSYVVRQADDTLFQALMTGTYCYVLNARQMGKSSLRVRTVDRLLDAGISCVEVELLGIGSQKITAPQWYGGIIQILIASLRLPVNRRQWLQAHDDLSPVQRLGTFIDQIVLPNLQQPLVIFFDEIDSVLGLKFPTEEFFGLIRSYYEKRATQTLYRQLTVVMLGVATPSDLIHDPHATPFNIGQAISLQGFTLAEAQPLVPGLASVFTDVQDGLAAILDWTGGQPFLTQKLCRLMQQYGPTWEGSPQQMVDGVVRSHILDHWEAQDDPEHLRTIRNRLMINSAQPQQLLRLYQQILTHGNVDINNSRAQIELRFSGLVIQRQGTLQVFNRIYSSVFDQAWINQQLQTITPVQPVLSPLPLWQVPLISLGVTGLVMVIQLLGGFQPLELSLFDRLMGWRPTEPADDRFLIITVSESDIQYQEQQGYERTGSTLADQAILQVLKKLSPHHPRVIGVDFYHEAPYEPALVNVLNEQYITVCEVGRTIDTDTPTSIAAPPDLDPQQVGFSDFAIDPDYGVRRQIIGMDGTDACPTQAAFSLRLALHYLATEGIELAFTPTQQAQLGSQILPALAPTSGGYQLPGNELGGYQLLVNYRHHHPAQISLASLLRGEHDEQLAELVRDRIILIGLTDTKDRHSIPGQHQRLPGIVVHAHMTSQLISAVLDQRPLLWWWPMPLEILWVATVSLTGGLLVRWLRPYVFLAGSGVVIILLTGYGILLIGGWIPVIPASLAWIISIGVTPLRYKSSHSSHSS</sequence>
<evidence type="ECO:0000313" key="3">
    <source>
        <dbReference type="EMBL" id="MBT9315771.1"/>
    </source>
</evidence>
<dbReference type="Proteomes" id="UP000717364">
    <property type="component" value="Unassembled WGS sequence"/>
</dbReference>
<feature type="transmembrane region" description="Helical" evidence="1">
    <location>
        <begin position="714"/>
        <end position="735"/>
    </location>
</feature>
<dbReference type="InterPro" id="IPR007890">
    <property type="entry name" value="CHASE2"/>
</dbReference>
<keyword evidence="1" id="KW-1133">Transmembrane helix</keyword>
<dbReference type="SUPFAM" id="SSF52540">
    <property type="entry name" value="P-loop containing nucleoside triphosphate hydrolases"/>
    <property type="match status" value="1"/>
</dbReference>
<name>A0A947DH01_9CYAN</name>
<proteinExistence type="predicted"/>
<dbReference type="AlphaFoldDB" id="A0A947DH01"/>
<organism evidence="3 4">
    <name type="scientific">Leptothoe spongobia TAU-MAC 1115</name>
    <dbReference type="NCBI Taxonomy" id="1967444"/>
    <lineage>
        <taxon>Bacteria</taxon>
        <taxon>Bacillati</taxon>
        <taxon>Cyanobacteriota</taxon>
        <taxon>Cyanophyceae</taxon>
        <taxon>Nodosilineales</taxon>
        <taxon>Cymatolegaceae</taxon>
        <taxon>Leptothoe</taxon>
        <taxon>Leptothoe spongobia</taxon>
    </lineage>
</organism>
<evidence type="ECO:0000256" key="1">
    <source>
        <dbReference type="SAM" id="Phobius"/>
    </source>
</evidence>
<keyword evidence="4" id="KW-1185">Reference proteome</keyword>
<gene>
    <name evidence="3" type="ORF">IXB50_10070</name>
</gene>